<evidence type="ECO:0000256" key="8">
    <source>
        <dbReference type="ARBA" id="ARBA00023004"/>
    </source>
</evidence>
<evidence type="ECO:0000256" key="12">
    <source>
        <dbReference type="SAM" id="MobiDB-lite"/>
    </source>
</evidence>
<evidence type="ECO:0000256" key="10">
    <source>
        <dbReference type="HAMAP-Rule" id="MF_01959"/>
    </source>
</evidence>
<evidence type="ECO:0000256" key="7">
    <source>
        <dbReference type="ARBA" id="ARBA00022989"/>
    </source>
</evidence>
<evidence type="ECO:0000256" key="1">
    <source>
        <dbReference type="ARBA" id="ARBA00004370"/>
    </source>
</evidence>
<keyword evidence="14" id="KW-1185">Reference proteome</keyword>
<evidence type="ECO:0000313" key="14">
    <source>
        <dbReference type="Proteomes" id="UP000199603"/>
    </source>
</evidence>
<keyword evidence="10" id="KW-1003">Cell membrane</keyword>
<dbReference type="RefSeq" id="WP_091243151.1">
    <property type="nucleotide sequence ID" value="NZ_FNAG01000007.1"/>
</dbReference>
<evidence type="ECO:0000256" key="5">
    <source>
        <dbReference type="ARBA" id="ARBA00022748"/>
    </source>
</evidence>
<dbReference type="OrthoDB" id="9793584at2"/>
<dbReference type="SUPFAM" id="SSF82093">
    <property type="entry name" value="Heme chaperone CcmE"/>
    <property type="match status" value="1"/>
</dbReference>
<organism evidence="13 14">
    <name type="scientific">Aquimonas voraii</name>
    <dbReference type="NCBI Taxonomy" id="265719"/>
    <lineage>
        <taxon>Bacteria</taxon>
        <taxon>Pseudomonadati</taxon>
        <taxon>Pseudomonadota</taxon>
        <taxon>Gammaproteobacteria</taxon>
        <taxon>Lysobacterales</taxon>
        <taxon>Lysobacteraceae</taxon>
        <taxon>Aquimonas</taxon>
    </lineage>
</organism>
<gene>
    <name evidence="10" type="primary">ccmE</name>
    <name evidence="10" type="synonym">cycJ</name>
    <name evidence="13" type="ORF">SAMN04488509_10779</name>
</gene>
<evidence type="ECO:0000256" key="11">
    <source>
        <dbReference type="PIRSR" id="PIRSR604329-50"/>
    </source>
</evidence>
<accession>A0A1G6XNU7</accession>
<evidence type="ECO:0000313" key="13">
    <source>
        <dbReference type="EMBL" id="SDD79830.1"/>
    </source>
</evidence>
<protein>
    <recommendedName>
        <fullName evidence="10">Cytochrome c-type biogenesis protein CcmE</fullName>
    </recommendedName>
    <alternativeName>
        <fullName evidence="10">Cytochrome c maturation protein E</fullName>
    </alternativeName>
    <alternativeName>
        <fullName evidence="10">Heme chaperone CcmE</fullName>
    </alternativeName>
</protein>
<name>A0A1G6XNU7_9GAMM</name>
<keyword evidence="2 10" id="KW-0349">Heme</keyword>
<dbReference type="GO" id="GO:0020037">
    <property type="term" value="F:heme binding"/>
    <property type="evidence" value="ECO:0007669"/>
    <property type="project" value="InterPro"/>
</dbReference>
<dbReference type="AlphaFoldDB" id="A0A1G6XNU7"/>
<feature type="binding site" description="axial binding residue" evidence="10 11">
    <location>
        <position position="131"/>
    </location>
    <ligand>
        <name>heme</name>
        <dbReference type="ChEBI" id="CHEBI:30413"/>
    </ligand>
    <ligandPart>
        <name>Fe</name>
        <dbReference type="ChEBI" id="CHEBI:18248"/>
    </ligandPart>
</feature>
<evidence type="ECO:0000256" key="3">
    <source>
        <dbReference type="ARBA" id="ARBA00022692"/>
    </source>
</evidence>
<dbReference type="PANTHER" id="PTHR34128:SF2">
    <property type="entry name" value="CYTOCHROME C-TYPE BIOGENESIS PROTEIN CCME HOMOLOG, MITOCHONDRIAL"/>
    <property type="match status" value="1"/>
</dbReference>
<dbReference type="Gene3D" id="2.40.50.140">
    <property type="entry name" value="Nucleic acid-binding proteins"/>
    <property type="match status" value="1"/>
</dbReference>
<dbReference type="PANTHER" id="PTHR34128">
    <property type="entry name" value="CYTOCHROME C-TYPE BIOGENESIS PROTEIN CCME HOMOLOG, MITOCHONDRIAL"/>
    <property type="match status" value="1"/>
</dbReference>
<evidence type="ECO:0000256" key="4">
    <source>
        <dbReference type="ARBA" id="ARBA00022723"/>
    </source>
</evidence>
<dbReference type="HAMAP" id="MF_01959">
    <property type="entry name" value="CcmE"/>
    <property type="match status" value="1"/>
</dbReference>
<dbReference type="Pfam" id="PF03100">
    <property type="entry name" value="CcmE"/>
    <property type="match status" value="1"/>
</dbReference>
<feature type="compositionally biased region" description="Low complexity" evidence="12">
    <location>
        <begin position="167"/>
        <end position="183"/>
    </location>
</feature>
<dbReference type="GO" id="GO:0005886">
    <property type="term" value="C:plasma membrane"/>
    <property type="evidence" value="ECO:0007669"/>
    <property type="project" value="UniProtKB-SubCell"/>
</dbReference>
<keyword evidence="9 10" id="KW-0472">Membrane</keyword>
<reference evidence="13 14" key="1">
    <citation type="submission" date="2016-10" db="EMBL/GenBank/DDBJ databases">
        <authorList>
            <person name="de Groot N.N."/>
        </authorList>
    </citation>
    <scope>NUCLEOTIDE SEQUENCE [LARGE SCALE GENOMIC DNA]</scope>
    <source>
        <strain evidence="13 14">DSM 16957</strain>
    </source>
</reference>
<evidence type="ECO:0000256" key="2">
    <source>
        <dbReference type="ARBA" id="ARBA00022617"/>
    </source>
</evidence>
<keyword evidence="4 10" id="KW-0479">Metal-binding</keyword>
<feature type="region of interest" description="Disordered" evidence="12">
    <location>
        <begin position="162"/>
        <end position="183"/>
    </location>
</feature>
<dbReference type="InterPro" id="IPR012340">
    <property type="entry name" value="NA-bd_OB-fold"/>
</dbReference>
<feature type="topological domain" description="Cytoplasmic" evidence="10">
    <location>
        <begin position="1"/>
        <end position="8"/>
    </location>
</feature>
<keyword evidence="5 10" id="KW-0201">Cytochrome c-type biogenesis</keyword>
<evidence type="ECO:0000256" key="9">
    <source>
        <dbReference type="ARBA" id="ARBA00023136"/>
    </source>
</evidence>
<dbReference type="GO" id="GO:0017003">
    <property type="term" value="P:protein-heme linkage"/>
    <property type="evidence" value="ECO:0007669"/>
    <property type="project" value="UniProtKB-UniRule"/>
</dbReference>
<dbReference type="STRING" id="265719.SAMN04488509_10779"/>
<comment type="similarity">
    <text evidence="10">Belongs to the CcmE/CycJ family.</text>
</comment>
<keyword evidence="7 10" id="KW-1133">Transmembrane helix</keyword>
<comment type="subcellular location">
    <subcellularLocation>
        <location evidence="10">Cell membrane</location>
        <topology evidence="10">Single-pass type II membrane protein</topology>
    </subcellularLocation>
    <subcellularLocation>
        <location evidence="1">Membrane</location>
    </subcellularLocation>
</comment>
<feature type="binding site" description="covalent" evidence="10 11">
    <location>
        <position position="127"/>
    </location>
    <ligand>
        <name>heme</name>
        <dbReference type="ChEBI" id="CHEBI:30413"/>
    </ligand>
</feature>
<feature type="topological domain" description="Extracellular" evidence="10">
    <location>
        <begin position="30"/>
        <end position="183"/>
    </location>
</feature>
<dbReference type="Proteomes" id="UP000199603">
    <property type="component" value="Unassembled WGS sequence"/>
</dbReference>
<evidence type="ECO:0000256" key="6">
    <source>
        <dbReference type="ARBA" id="ARBA00022968"/>
    </source>
</evidence>
<dbReference type="GO" id="GO:0046872">
    <property type="term" value="F:metal ion binding"/>
    <property type="evidence" value="ECO:0007669"/>
    <property type="project" value="UniProtKB-KW"/>
</dbReference>
<proteinExistence type="inferred from homology"/>
<comment type="function">
    <text evidence="10">Heme chaperone required for the biogenesis of c-type cytochromes. Transiently binds heme delivered by CcmC and transfers the heme to apo-cytochromes in a process facilitated by CcmF and CcmH.</text>
</comment>
<dbReference type="InterPro" id="IPR036127">
    <property type="entry name" value="CcmE-like_sf"/>
</dbReference>
<dbReference type="GO" id="GO:0017004">
    <property type="term" value="P:cytochrome complex assembly"/>
    <property type="evidence" value="ECO:0007669"/>
    <property type="project" value="UniProtKB-KW"/>
</dbReference>
<keyword evidence="6 10" id="KW-0735">Signal-anchor</keyword>
<dbReference type="InterPro" id="IPR004329">
    <property type="entry name" value="CcmE"/>
</dbReference>
<sequence length="183" mass="19720">MNPVRKRRLIVASLILGAGLVAGSLVALALQENLNYLHSPTEVMAGKAPESGVFRLGGVVLEESVESGRVEATREVEYRFKVTDREADFPVVYRGVLPDLFREGQSVIAKGRIEEGVFVATQVLAKHDETYMPAEVADKMTQARIARAEKLKQEAEALRAGDDAVEAVEAAPASPPADGKSGY</sequence>
<keyword evidence="8 10" id="KW-0408">Iron</keyword>
<keyword evidence="3 10" id="KW-0812">Transmembrane</keyword>
<dbReference type="EMBL" id="FNAG01000007">
    <property type="protein sequence ID" value="SDD79830.1"/>
    <property type="molecule type" value="Genomic_DNA"/>
</dbReference>